<name>A0A975JES9_9RHOB</name>
<sequence length="227" mass="24789">MKIGILQTGHSPEEMLEAHGNYSDRFTALLDGHGFAFQTFSVVDGEFPAGPQDADGWLITGSKHGAYEDHDWIPPLEDLIRDIAAAEQPMIGVCFGHQIIAQAMGGKVVKFPGGWSVGRTEYTLDGETVALNAWHQDQVVERPDGARVVGSSQFCENAMLAYGDHIWTVQPHPEFGADFIEGLIAHRGKGVVPDEQLVAAQRALPLPNDNGQMAQHMADFFKNKARV</sequence>
<dbReference type="AlphaFoldDB" id="A0A975JES9"/>
<dbReference type="KEGG" id="sual:KDD17_03625"/>
<keyword evidence="2" id="KW-0315">Glutamine amidotransferase</keyword>
<evidence type="ECO:0000313" key="2">
    <source>
        <dbReference type="EMBL" id="QUJ77128.1"/>
    </source>
</evidence>
<dbReference type="Pfam" id="PF00117">
    <property type="entry name" value="GATase"/>
    <property type="match status" value="1"/>
</dbReference>
<dbReference type="RefSeq" id="WP_212705323.1">
    <property type="nucleotide sequence ID" value="NZ_CP073581.1"/>
</dbReference>
<reference evidence="2" key="1">
    <citation type="submission" date="2021-04" db="EMBL/GenBank/DDBJ databases">
        <title>Complete genome sequence for Sulfitobacter sp. strain JK7-1.</title>
        <authorList>
            <person name="Park S.-J."/>
        </authorList>
    </citation>
    <scope>NUCLEOTIDE SEQUENCE</scope>
    <source>
        <strain evidence="2">JK7-1</strain>
    </source>
</reference>
<dbReference type="EMBL" id="CP073581">
    <property type="protein sequence ID" value="QUJ77128.1"/>
    <property type="molecule type" value="Genomic_DNA"/>
</dbReference>
<accession>A0A975JES9</accession>
<dbReference type="InterPro" id="IPR017926">
    <property type="entry name" value="GATASE"/>
</dbReference>
<evidence type="ECO:0000313" key="3">
    <source>
        <dbReference type="Proteomes" id="UP000683291"/>
    </source>
</evidence>
<dbReference type="CDD" id="cd01741">
    <property type="entry name" value="GATase1_1"/>
    <property type="match status" value="1"/>
</dbReference>
<dbReference type="SUPFAM" id="SSF52317">
    <property type="entry name" value="Class I glutamine amidotransferase-like"/>
    <property type="match status" value="1"/>
</dbReference>
<proteinExistence type="predicted"/>
<dbReference type="PANTHER" id="PTHR42695">
    <property type="entry name" value="GLUTAMINE AMIDOTRANSFERASE YLR126C-RELATED"/>
    <property type="match status" value="1"/>
</dbReference>
<protein>
    <submittedName>
        <fullName evidence="2">Type 1 glutamine amidotransferase</fullName>
    </submittedName>
</protein>
<evidence type="ECO:0000259" key="1">
    <source>
        <dbReference type="Pfam" id="PF00117"/>
    </source>
</evidence>
<keyword evidence="3" id="KW-1185">Reference proteome</keyword>
<gene>
    <name evidence="2" type="ORF">KDD17_03625</name>
</gene>
<dbReference type="PROSITE" id="PS51273">
    <property type="entry name" value="GATASE_TYPE_1"/>
    <property type="match status" value="1"/>
</dbReference>
<organism evidence="2 3">
    <name type="scientific">Sulfitobacter albidus</name>
    <dbReference type="NCBI Taxonomy" id="2829501"/>
    <lineage>
        <taxon>Bacteria</taxon>
        <taxon>Pseudomonadati</taxon>
        <taxon>Pseudomonadota</taxon>
        <taxon>Alphaproteobacteria</taxon>
        <taxon>Rhodobacterales</taxon>
        <taxon>Roseobacteraceae</taxon>
        <taxon>Sulfitobacter</taxon>
    </lineage>
</organism>
<feature type="domain" description="Glutamine amidotransferase" evidence="1">
    <location>
        <begin position="76"/>
        <end position="175"/>
    </location>
</feature>
<dbReference type="PANTHER" id="PTHR42695:SF5">
    <property type="entry name" value="GLUTAMINE AMIDOTRANSFERASE YLR126C-RELATED"/>
    <property type="match status" value="1"/>
</dbReference>
<dbReference type="GO" id="GO:0005829">
    <property type="term" value="C:cytosol"/>
    <property type="evidence" value="ECO:0007669"/>
    <property type="project" value="TreeGrafter"/>
</dbReference>
<dbReference type="Proteomes" id="UP000683291">
    <property type="component" value="Chromosome 1"/>
</dbReference>
<dbReference type="InterPro" id="IPR029062">
    <property type="entry name" value="Class_I_gatase-like"/>
</dbReference>
<dbReference type="InterPro" id="IPR044992">
    <property type="entry name" value="ChyE-like"/>
</dbReference>
<dbReference type="Gene3D" id="3.40.50.880">
    <property type="match status" value="1"/>
</dbReference>